<accession>A0A1L9SXQ3</accession>
<reference evidence="3" key="1">
    <citation type="journal article" date="2017" name="Genome Biol.">
        <title>Comparative genomics reveals high biological diversity and specific adaptations in the industrially and medically important fungal genus Aspergillus.</title>
        <authorList>
            <person name="de Vries R.P."/>
            <person name="Riley R."/>
            <person name="Wiebenga A."/>
            <person name="Aguilar-Osorio G."/>
            <person name="Amillis S."/>
            <person name="Uchima C.A."/>
            <person name="Anderluh G."/>
            <person name="Asadollahi M."/>
            <person name="Askin M."/>
            <person name="Barry K."/>
            <person name="Battaglia E."/>
            <person name="Bayram O."/>
            <person name="Benocci T."/>
            <person name="Braus-Stromeyer S.A."/>
            <person name="Caldana C."/>
            <person name="Canovas D."/>
            <person name="Cerqueira G.C."/>
            <person name="Chen F."/>
            <person name="Chen W."/>
            <person name="Choi C."/>
            <person name="Clum A."/>
            <person name="Dos Santos R.A."/>
            <person name="Damasio A.R."/>
            <person name="Diallinas G."/>
            <person name="Emri T."/>
            <person name="Fekete E."/>
            <person name="Flipphi M."/>
            <person name="Freyberg S."/>
            <person name="Gallo A."/>
            <person name="Gournas C."/>
            <person name="Habgood R."/>
            <person name="Hainaut M."/>
            <person name="Harispe M.L."/>
            <person name="Henrissat B."/>
            <person name="Hilden K.S."/>
            <person name="Hope R."/>
            <person name="Hossain A."/>
            <person name="Karabika E."/>
            <person name="Karaffa L."/>
            <person name="Karanyi Z."/>
            <person name="Krasevec N."/>
            <person name="Kuo A."/>
            <person name="Kusch H."/>
            <person name="LaButti K."/>
            <person name="Lagendijk E.L."/>
            <person name="Lapidus A."/>
            <person name="Levasseur A."/>
            <person name="Lindquist E."/>
            <person name="Lipzen A."/>
            <person name="Logrieco A.F."/>
            <person name="MacCabe A."/>
            <person name="Maekelae M.R."/>
            <person name="Malavazi I."/>
            <person name="Melin P."/>
            <person name="Meyer V."/>
            <person name="Mielnichuk N."/>
            <person name="Miskei M."/>
            <person name="Molnar A.P."/>
            <person name="Mule G."/>
            <person name="Ngan C.Y."/>
            <person name="Orejas M."/>
            <person name="Orosz E."/>
            <person name="Ouedraogo J.P."/>
            <person name="Overkamp K.M."/>
            <person name="Park H.-S."/>
            <person name="Perrone G."/>
            <person name="Piumi F."/>
            <person name="Punt P.J."/>
            <person name="Ram A.F."/>
            <person name="Ramon A."/>
            <person name="Rauscher S."/>
            <person name="Record E."/>
            <person name="Riano-Pachon D.M."/>
            <person name="Robert V."/>
            <person name="Roehrig J."/>
            <person name="Ruller R."/>
            <person name="Salamov A."/>
            <person name="Salih N.S."/>
            <person name="Samson R.A."/>
            <person name="Sandor E."/>
            <person name="Sanguinetti M."/>
            <person name="Schuetze T."/>
            <person name="Sepcic K."/>
            <person name="Shelest E."/>
            <person name="Sherlock G."/>
            <person name="Sophianopoulou V."/>
            <person name="Squina F.M."/>
            <person name="Sun H."/>
            <person name="Susca A."/>
            <person name="Todd R.B."/>
            <person name="Tsang A."/>
            <person name="Unkles S.E."/>
            <person name="van de Wiele N."/>
            <person name="van Rossen-Uffink D."/>
            <person name="Oliveira J.V."/>
            <person name="Vesth T.C."/>
            <person name="Visser J."/>
            <person name="Yu J.-H."/>
            <person name="Zhou M."/>
            <person name="Andersen M.R."/>
            <person name="Archer D.B."/>
            <person name="Baker S.E."/>
            <person name="Benoit I."/>
            <person name="Brakhage A.A."/>
            <person name="Braus G.H."/>
            <person name="Fischer R."/>
            <person name="Frisvad J.C."/>
            <person name="Goldman G.H."/>
            <person name="Houbraken J."/>
            <person name="Oakley B."/>
            <person name="Pocsi I."/>
            <person name="Scazzocchio C."/>
            <person name="Seiboth B."/>
            <person name="vanKuyk P.A."/>
            <person name="Wortman J."/>
            <person name="Dyer P.S."/>
            <person name="Grigoriev I.V."/>
        </authorList>
    </citation>
    <scope>NUCLEOTIDE SEQUENCE [LARGE SCALE GENOMIC DNA]</scope>
    <source>
        <strain evidence="3">CBS 593.65</strain>
    </source>
</reference>
<evidence type="ECO:0000256" key="1">
    <source>
        <dbReference type="SAM" id="MobiDB-lite"/>
    </source>
</evidence>
<sequence>MNMVAASTLIPGESTRPASRFDALREELIKAKRTSQEPPNTQSRGSHTTPSTVDRQREDSGASDSLDIEGTESDDGEWEADIDPQNIPALASALWEYVQCPCRCLGGMTSADGYSFSFLD</sequence>
<feature type="compositionally biased region" description="Acidic residues" evidence="1">
    <location>
        <begin position="66"/>
        <end position="82"/>
    </location>
</feature>
<evidence type="ECO:0000313" key="3">
    <source>
        <dbReference type="Proteomes" id="UP000184356"/>
    </source>
</evidence>
<dbReference type="EMBL" id="KV878612">
    <property type="protein sequence ID" value="OJJ51936.1"/>
    <property type="molecule type" value="Genomic_DNA"/>
</dbReference>
<dbReference type="GeneID" id="63767449"/>
<dbReference type="AlphaFoldDB" id="A0A1L9SXQ3"/>
<name>A0A1L9SXQ3_9EURO</name>
<keyword evidence="3" id="KW-1185">Reference proteome</keyword>
<organism evidence="2 3">
    <name type="scientific">Aspergillus sydowii CBS 593.65</name>
    <dbReference type="NCBI Taxonomy" id="1036612"/>
    <lineage>
        <taxon>Eukaryota</taxon>
        <taxon>Fungi</taxon>
        <taxon>Dikarya</taxon>
        <taxon>Ascomycota</taxon>
        <taxon>Pezizomycotina</taxon>
        <taxon>Eurotiomycetes</taxon>
        <taxon>Eurotiomycetidae</taxon>
        <taxon>Eurotiales</taxon>
        <taxon>Aspergillaceae</taxon>
        <taxon>Aspergillus</taxon>
        <taxon>Aspergillus subgen. Nidulantes</taxon>
    </lineage>
</organism>
<dbReference type="OrthoDB" id="10332435at2759"/>
<gene>
    <name evidence="2" type="ORF">ASPSYDRAFT_845977</name>
</gene>
<dbReference type="RefSeq" id="XP_040695742.1">
    <property type="nucleotide sequence ID" value="XM_040851376.1"/>
</dbReference>
<protein>
    <submittedName>
        <fullName evidence="2">Uncharacterized protein</fullName>
    </submittedName>
</protein>
<proteinExistence type="predicted"/>
<feature type="compositionally biased region" description="Polar residues" evidence="1">
    <location>
        <begin position="36"/>
        <end position="53"/>
    </location>
</feature>
<evidence type="ECO:0000313" key="2">
    <source>
        <dbReference type="EMBL" id="OJJ51936.1"/>
    </source>
</evidence>
<dbReference type="VEuPathDB" id="FungiDB:ASPSYDRAFT_845977"/>
<feature type="region of interest" description="Disordered" evidence="1">
    <location>
        <begin position="1"/>
        <end position="84"/>
    </location>
</feature>
<dbReference type="Proteomes" id="UP000184356">
    <property type="component" value="Unassembled WGS sequence"/>
</dbReference>